<name>A0A4Y9YAH4_9AGAM</name>
<dbReference type="OrthoDB" id="2750929at2759"/>
<dbReference type="Proteomes" id="UP000298327">
    <property type="component" value="Unassembled WGS sequence"/>
</dbReference>
<proteinExistence type="predicted"/>
<evidence type="ECO:0000313" key="1">
    <source>
        <dbReference type="EMBL" id="TFY59040.1"/>
    </source>
</evidence>
<reference evidence="1 2" key="1">
    <citation type="submission" date="2019-02" db="EMBL/GenBank/DDBJ databases">
        <title>Genome sequencing of the rare red list fungi Dentipellis fragilis.</title>
        <authorList>
            <person name="Buettner E."/>
            <person name="Kellner H."/>
        </authorList>
    </citation>
    <scope>NUCLEOTIDE SEQUENCE [LARGE SCALE GENOMIC DNA]</scope>
    <source>
        <strain evidence="1 2">DSM 105465</strain>
    </source>
</reference>
<evidence type="ECO:0000313" key="2">
    <source>
        <dbReference type="Proteomes" id="UP000298327"/>
    </source>
</evidence>
<keyword evidence="2" id="KW-1185">Reference proteome</keyword>
<organism evidence="1 2">
    <name type="scientific">Dentipellis fragilis</name>
    <dbReference type="NCBI Taxonomy" id="205917"/>
    <lineage>
        <taxon>Eukaryota</taxon>
        <taxon>Fungi</taxon>
        <taxon>Dikarya</taxon>
        <taxon>Basidiomycota</taxon>
        <taxon>Agaricomycotina</taxon>
        <taxon>Agaricomycetes</taxon>
        <taxon>Russulales</taxon>
        <taxon>Hericiaceae</taxon>
        <taxon>Dentipellis</taxon>
    </lineage>
</organism>
<protein>
    <submittedName>
        <fullName evidence="1">Uncharacterized protein</fullName>
    </submittedName>
</protein>
<gene>
    <name evidence="1" type="ORF">EVG20_g7938</name>
</gene>
<accession>A0A4Y9YAH4</accession>
<dbReference type="EMBL" id="SEOQ01000644">
    <property type="protein sequence ID" value="TFY59040.1"/>
    <property type="molecule type" value="Genomic_DNA"/>
</dbReference>
<sequence length="389" mass="44364">MFSRAIHPPAMLPLPRYPAYSLARHIQPGCTPCTRSWTIFGLRHIVFKALSTLQRTTAPRRQRPWFSTLDPTRLSPDDFCDLSGTLNARPFRKVKIHGSSVLSLYYGMEHREYLPFPPDTRGFFYYYPTSTPRVSDDPDGRPENRLRVLVGEVRFRLTRTNDPACFAEGQDLRHADGLPWSIRFERIATSPAASELQAILLRDNLISEEQLEREREHVRRSSVPSRRVGNDYLPYRGQQRRPSRRVMLGLGQPFSANLCRRTWCIAVDSVPGPAGPERKWVPVKNLFLQPDGRPYFSGTMLCCLERSPLPERADLPVLVIRVLKITDPLVPLTSFPPERAMDVPVEGGLISRKGSPHLIRVYHSKPLQWLLDAETARASDPAPPERSDI</sequence>
<comment type="caution">
    <text evidence="1">The sequence shown here is derived from an EMBL/GenBank/DDBJ whole genome shotgun (WGS) entry which is preliminary data.</text>
</comment>
<dbReference type="AlphaFoldDB" id="A0A4Y9YAH4"/>